<dbReference type="Proteomes" id="UP000280271">
    <property type="component" value="Unassembled WGS sequence"/>
</dbReference>
<sequence>MECILSNFTERLRFEIDRVGVSELARKTGFARNSLYNWSEKGNIPLDKLFVLSQFGIDINFVLYDERLAQNNEQVINDEFGLIQVRADVEVSAGDGAVAGNEDKAKYCLAFRKDWLQSRGLKEKDLYVVFARGDSMEPTISDGDSLLVNTAEKDPQDGHIYVIRSCEILWVKRIQRLLDGSLLLISDNKIYPPMPLKLDEASDVEIIGKVVNSSKNFY</sequence>
<feature type="domain" description="Peptidase S24/S26A/S26B/S26C" evidence="4">
    <location>
        <begin position="90"/>
        <end position="211"/>
    </location>
</feature>
<evidence type="ECO:0000259" key="4">
    <source>
        <dbReference type="Pfam" id="PF00717"/>
    </source>
</evidence>
<keyword evidence="1" id="KW-0805">Transcription regulation</keyword>
<accession>A0ABX9TRI3</accession>
<dbReference type="EMBL" id="RCHC01000028">
    <property type="protein sequence ID" value="RLL17800.1"/>
    <property type="molecule type" value="Genomic_DNA"/>
</dbReference>
<keyword evidence="3" id="KW-0804">Transcription</keyword>
<gene>
    <name evidence="5" type="ORF">D9K81_16635</name>
</gene>
<dbReference type="Gene3D" id="2.10.109.10">
    <property type="entry name" value="Umud Fragment, subunit A"/>
    <property type="match status" value="1"/>
</dbReference>
<evidence type="ECO:0000313" key="5">
    <source>
        <dbReference type="EMBL" id="RLL17800.1"/>
    </source>
</evidence>
<evidence type="ECO:0000256" key="1">
    <source>
        <dbReference type="ARBA" id="ARBA00023015"/>
    </source>
</evidence>
<dbReference type="PANTHER" id="PTHR40661:SF3">
    <property type="entry name" value="FELS-1 PROPHAGE TRANSCRIPTIONAL REGULATOR"/>
    <property type="match status" value="1"/>
</dbReference>
<organism evidence="5 6">
    <name type="scientific">Acinetobacter chengduensis</name>
    <dbReference type="NCBI Taxonomy" id="2420890"/>
    <lineage>
        <taxon>Bacteria</taxon>
        <taxon>Pseudomonadati</taxon>
        <taxon>Pseudomonadota</taxon>
        <taxon>Gammaproteobacteria</taxon>
        <taxon>Moraxellales</taxon>
        <taxon>Moraxellaceae</taxon>
        <taxon>Acinetobacter</taxon>
    </lineage>
</organism>
<dbReference type="CDD" id="cd06529">
    <property type="entry name" value="S24_LexA-like"/>
    <property type="match status" value="1"/>
</dbReference>
<keyword evidence="6" id="KW-1185">Reference proteome</keyword>
<dbReference type="PANTHER" id="PTHR40661">
    <property type="match status" value="1"/>
</dbReference>
<reference evidence="5 6" key="1">
    <citation type="submission" date="2018-09" db="EMBL/GenBank/DDBJ databases">
        <title>The draft genome of Acinetobacter sp. strains.</title>
        <authorList>
            <person name="Qin J."/>
            <person name="Feng Y."/>
            <person name="Zong Z."/>
        </authorList>
    </citation>
    <scope>NUCLEOTIDE SEQUENCE [LARGE SCALE GENOMIC DNA]</scope>
    <source>
        <strain evidence="5 6">WCHAc060005</strain>
    </source>
</reference>
<keyword evidence="2" id="KW-0238">DNA-binding</keyword>
<proteinExistence type="predicted"/>
<dbReference type="SUPFAM" id="SSF51306">
    <property type="entry name" value="LexA/Signal peptidase"/>
    <property type="match status" value="1"/>
</dbReference>
<name>A0ABX9TRI3_9GAMM</name>
<dbReference type="InterPro" id="IPR039418">
    <property type="entry name" value="LexA-like"/>
</dbReference>
<evidence type="ECO:0000256" key="3">
    <source>
        <dbReference type="ARBA" id="ARBA00023163"/>
    </source>
</evidence>
<dbReference type="Pfam" id="PF00717">
    <property type="entry name" value="Peptidase_S24"/>
    <property type="match status" value="1"/>
</dbReference>
<dbReference type="InterPro" id="IPR036286">
    <property type="entry name" value="LexA/Signal_pep-like_sf"/>
</dbReference>
<evidence type="ECO:0000256" key="2">
    <source>
        <dbReference type="ARBA" id="ARBA00023125"/>
    </source>
</evidence>
<comment type="caution">
    <text evidence="5">The sequence shown here is derived from an EMBL/GenBank/DDBJ whole genome shotgun (WGS) entry which is preliminary data.</text>
</comment>
<evidence type="ECO:0000313" key="6">
    <source>
        <dbReference type="Proteomes" id="UP000280271"/>
    </source>
</evidence>
<protein>
    <submittedName>
        <fullName evidence="5">Peptidase S24</fullName>
    </submittedName>
</protein>
<dbReference type="InterPro" id="IPR015927">
    <property type="entry name" value="Peptidase_S24_S26A/B/C"/>
</dbReference>